<dbReference type="Pfam" id="PF00528">
    <property type="entry name" value="BPD_transp_1"/>
    <property type="match status" value="1"/>
</dbReference>
<feature type="domain" description="ABC transmembrane type-1" evidence="8">
    <location>
        <begin position="95"/>
        <end position="306"/>
    </location>
</feature>
<feature type="transmembrane region" description="Helical" evidence="7">
    <location>
        <begin position="242"/>
        <end position="267"/>
    </location>
</feature>
<dbReference type="GO" id="GO:0055085">
    <property type="term" value="P:transmembrane transport"/>
    <property type="evidence" value="ECO:0007669"/>
    <property type="project" value="InterPro"/>
</dbReference>
<accession>A0A0S2ZPR2</accession>
<proteinExistence type="inferred from homology"/>
<dbReference type="Proteomes" id="UP000063275">
    <property type="component" value="Chromosome"/>
</dbReference>
<evidence type="ECO:0000313" key="9">
    <source>
        <dbReference type="EMBL" id="ALQ40620.1"/>
    </source>
</evidence>
<protein>
    <submittedName>
        <fullName evidence="9">Peptide ABC transporter permease</fullName>
    </submittedName>
</protein>
<evidence type="ECO:0000256" key="7">
    <source>
        <dbReference type="RuleBase" id="RU363032"/>
    </source>
</evidence>
<comment type="similarity">
    <text evidence="7">Belongs to the binding-protein-dependent transport system permease family.</text>
</comment>
<gene>
    <name evidence="9" type="ORF">RN87_08780</name>
</gene>
<evidence type="ECO:0000256" key="2">
    <source>
        <dbReference type="ARBA" id="ARBA00022448"/>
    </source>
</evidence>
<sequence length="320" mass="36176">MWKTILRRILLMIPQLFILSLLIFILAKLMPGDALSGRIDPSVDAETIEKIRIQMGYYDAWYIQYFRWLKNALHGDLGISYTYKLPVLTVIGGRAMNSFSLSILALIIMYCIALPVGIFAGKNQGSRFDKGVILFNFFTYAIPSFVMYLFAILLFGYKLKWFPTIGSVEAGVIKGTFAYYMSRLHHMILPAMCIAILSTTSTIQYLRNEVIDAKTADYVKTARSKGVPMRKVYTKHIFRNSLLPIAAFFGFQISGLLGGAVIAESIFNYQGMGKFFIESILTRDYSVVTTLILLYGLLFLFGSLLSDITMAIVDPRIRIE</sequence>
<evidence type="ECO:0000259" key="8">
    <source>
        <dbReference type="PROSITE" id="PS50928"/>
    </source>
</evidence>
<evidence type="ECO:0000256" key="4">
    <source>
        <dbReference type="ARBA" id="ARBA00022692"/>
    </source>
</evidence>
<evidence type="ECO:0000313" key="10">
    <source>
        <dbReference type="Proteomes" id="UP000063275"/>
    </source>
</evidence>
<evidence type="ECO:0000256" key="5">
    <source>
        <dbReference type="ARBA" id="ARBA00022989"/>
    </source>
</evidence>
<keyword evidence="5 7" id="KW-1133">Transmembrane helix</keyword>
<feature type="transmembrane region" description="Helical" evidence="7">
    <location>
        <begin position="9"/>
        <end position="27"/>
    </location>
</feature>
<organism evidence="9">
    <name type="scientific">Fusobacterium hwasookii ChDC F174</name>
    <dbReference type="NCBI Taxonomy" id="1307442"/>
    <lineage>
        <taxon>Bacteria</taxon>
        <taxon>Fusobacteriati</taxon>
        <taxon>Fusobacteriota</taxon>
        <taxon>Fusobacteriia</taxon>
        <taxon>Fusobacteriales</taxon>
        <taxon>Fusobacteriaceae</taxon>
        <taxon>Fusobacterium</taxon>
    </lineage>
</organism>
<keyword evidence="2 7" id="KW-0813">Transport</keyword>
<dbReference type="PANTHER" id="PTHR43163:SF6">
    <property type="entry name" value="DIPEPTIDE TRANSPORT SYSTEM PERMEASE PROTEIN DPPB-RELATED"/>
    <property type="match status" value="1"/>
</dbReference>
<keyword evidence="6 7" id="KW-0472">Membrane</keyword>
<dbReference type="SUPFAM" id="SSF161098">
    <property type="entry name" value="MetI-like"/>
    <property type="match status" value="1"/>
</dbReference>
<reference evidence="9 10" key="1">
    <citation type="submission" date="2015-11" db="EMBL/GenBank/DDBJ databases">
        <authorList>
            <person name="Zhang Y."/>
            <person name="Guo Z."/>
        </authorList>
    </citation>
    <scope>NUCLEOTIDE SEQUENCE [LARGE SCALE GENOMIC DNA]</scope>
    <source>
        <strain evidence="9 10">ChDC F174</strain>
    </source>
</reference>
<evidence type="ECO:0000256" key="6">
    <source>
        <dbReference type="ARBA" id="ARBA00023136"/>
    </source>
</evidence>
<dbReference type="PROSITE" id="PS50928">
    <property type="entry name" value="ABC_TM1"/>
    <property type="match status" value="1"/>
</dbReference>
<dbReference type="OrthoDB" id="9773683at2"/>
<dbReference type="Pfam" id="PF19300">
    <property type="entry name" value="BPD_transp_1_N"/>
    <property type="match status" value="1"/>
</dbReference>
<evidence type="ECO:0000256" key="3">
    <source>
        <dbReference type="ARBA" id="ARBA00022475"/>
    </source>
</evidence>
<dbReference type="NCBIfam" id="NF045472">
    <property type="entry name" value="Opp4B"/>
    <property type="match status" value="1"/>
</dbReference>
<dbReference type="EMBL" id="CP013331">
    <property type="protein sequence ID" value="ALQ40620.1"/>
    <property type="molecule type" value="Genomic_DNA"/>
</dbReference>
<dbReference type="AlphaFoldDB" id="A0A0S2ZPR2"/>
<feature type="transmembrane region" description="Helical" evidence="7">
    <location>
        <begin position="132"/>
        <end position="157"/>
    </location>
</feature>
<feature type="transmembrane region" description="Helical" evidence="7">
    <location>
        <begin position="287"/>
        <end position="313"/>
    </location>
</feature>
<dbReference type="GO" id="GO:0005886">
    <property type="term" value="C:plasma membrane"/>
    <property type="evidence" value="ECO:0007669"/>
    <property type="project" value="UniProtKB-SubCell"/>
</dbReference>
<dbReference type="CDD" id="cd06261">
    <property type="entry name" value="TM_PBP2"/>
    <property type="match status" value="1"/>
</dbReference>
<dbReference type="InterPro" id="IPR035906">
    <property type="entry name" value="MetI-like_sf"/>
</dbReference>
<dbReference type="InterPro" id="IPR000515">
    <property type="entry name" value="MetI-like"/>
</dbReference>
<dbReference type="InterPro" id="IPR045621">
    <property type="entry name" value="BPD_transp_1_N"/>
</dbReference>
<evidence type="ECO:0000256" key="1">
    <source>
        <dbReference type="ARBA" id="ARBA00004651"/>
    </source>
</evidence>
<keyword evidence="4 7" id="KW-0812">Transmembrane</keyword>
<keyword evidence="3" id="KW-1003">Cell membrane</keyword>
<comment type="subcellular location">
    <subcellularLocation>
        <location evidence="1 7">Cell membrane</location>
        <topology evidence="1 7">Multi-pass membrane protein</topology>
    </subcellularLocation>
</comment>
<dbReference type="Gene3D" id="1.10.3720.10">
    <property type="entry name" value="MetI-like"/>
    <property type="match status" value="1"/>
</dbReference>
<feature type="transmembrane region" description="Helical" evidence="7">
    <location>
        <begin position="177"/>
        <end position="197"/>
    </location>
</feature>
<dbReference type="KEGG" id="fhw:RN87_08780"/>
<name>A0A0S2ZPR2_9FUSO</name>
<feature type="transmembrane region" description="Helical" evidence="7">
    <location>
        <begin position="99"/>
        <end position="120"/>
    </location>
</feature>
<dbReference type="RefSeq" id="WP_005917103.1">
    <property type="nucleotide sequence ID" value="NZ_ATKF01000036.1"/>
</dbReference>
<dbReference type="PANTHER" id="PTHR43163">
    <property type="entry name" value="DIPEPTIDE TRANSPORT SYSTEM PERMEASE PROTEIN DPPB-RELATED"/>
    <property type="match status" value="1"/>
</dbReference>